<comment type="catalytic activity">
    <reaction evidence="11">
        <text>hydrogencarbonate + L-glutamine + 2 ATP + H2O = carbamoyl phosphate + L-glutamate + 2 ADP + phosphate + 2 H(+)</text>
        <dbReference type="Rhea" id="RHEA:18633"/>
        <dbReference type="ChEBI" id="CHEBI:15377"/>
        <dbReference type="ChEBI" id="CHEBI:15378"/>
        <dbReference type="ChEBI" id="CHEBI:17544"/>
        <dbReference type="ChEBI" id="CHEBI:29985"/>
        <dbReference type="ChEBI" id="CHEBI:30616"/>
        <dbReference type="ChEBI" id="CHEBI:43474"/>
        <dbReference type="ChEBI" id="CHEBI:58228"/>
        <dbReference type="ChEBI" id="CHEBI:58359"/>
        <dbReference type="ChEBI" id="CHEBI:456216"/>
        <dbReference type="EC" id="6.3.5.5"/>
    </reaction>
</comment>
<dbReference type="PANTHER" id="PTHR43418">
    <property type="entry name" value="MULTIFUNCTIONAL TRYPTOPHAN BIOSYNTHESIS PROTEIN-RELATED"/>
    <property type="match status" value="1"/>
</dbReference>
<protein>
    <recommendedName>
        <fullName evidence="9">Carbamoyl phosphate synthase arginine-specific small chain</fullName>
        <ecNumber evidence="3">6.3.5.5</ecNumber>
    </recommendedName>
    <alternativeName>
        <fullName evidence="10">Arginine-specific carbamoyl phosphate synthetase, glutamine chain</fullName>
    </alternativeName>
</protein>
<dbReference type="InterPro" id="IPR035686">
    <property type="entry name" value="CPSase_GATase1"/>
</dbReference>
<reference evidence="14" key="1">
    <citation type="submission" date="2020-05" db="EMBL/GenBank/DDBJ databases">
        <title>Phylogenomic resolution of chytrid fungi.</title>
        <authorList>
            <person name="Stajich J.E."/>
            <person name="Amses K."/>
            <person name="Simmons R."/>
            <person name="Seto K."/>
            <person name="Myers J."/>
            <person name="Bonds A."/>
            <person name="Quandt C.A."/>
            <person name="Barry K."/>
            <person name="Liu P."/>
            <person name="Grigoriev I."/>
            <person name="Longcore J.E."/>
            <person name="James T.Y."/>
        </authorList>
    </citation>
    <scope>NUCLEOTIDE SEQUENCE</scope>
    <source>
        <strain evidence="14">JEL0379</strain>
    </source>
</reference>
<feature type="domain" description="Carbamoyl-phosphate synthase small subunit N-terminal" evidence="13">
    <location>
        <begin position="94"/>
        <end position="236"/>
    </location>
</feature>
<dbReference type="Pfam" id="PF00988">
    <property type="entry name" value="CPSase_sm_chain"/>
    <property type="match status" value="1"/>
</dbReference>
<organism evidence="14 15">
    <name type="scientific">Geranomyces variabilis</name>
    <dbReference type="NCBI Taxonomy" id="109894"/>
    <lineage>
        <taxon>Eukaryota</taxon>
        <taxon>Fungi</taxon>
        <taxon>Fungi incertae sedis</taxon>
        <taxon>Chytridiomycota</taxon>
        <taxon>Chytridiomycota incertae sedis</taxon>
        <taxon>Chytridiomycetes</taxon>
        <taxon>Spizellomycetales</taxon>
        <taxon>Powellomycetaceae</taxon>
        <taxon>Geranomyces</taxon>
    </lineage>
</organism>
<dbReference type="HAMAP" id="MF_01209">
    <property type="entry name" value="CPSase_S_chain"/>
    <property type="match status" value="1"/>
</dbReference>
<evidence type="ECO:0000256" key="7">
    <source>
        <dbReference type="ARBA" id="ARBA00022962"/>
    </source>
</evidence>
<evidence type="ECO:0000256" key="3">
    <source>
        <dbReference type="ARBA" id="ARBA00012738"/>
    </source>
</evidence>
<dbReference type="FunFam" id="3.50.30.20:FF:000003">
    <property type="entry name" value="Carbamoyl-phosphate synthase arginine-specific small chain"/>
    <property type="match status" value="1"/>
</dbReference>
<comment type="subunit">
    <text evidence="8">Heterodimer composed of 2 chains; the small (or glutamine) chain promotes the hydrolysis of glutamine to ammonia, which is used by the large (or ammonia) chain to synthesize carbamoyl phosphate.</text>
</comment>
<dbReference type="EMBL" id="JADGJQ010000011">
    <property type="protein sequence ID" value="KAJ3181714.1"/>
    <property type="molecule type" value="Genomic_DNA"/>
</dbReference>
<dbReference type="PROSITE" id="PS51273">
    <property type="entry name" value="GATASE_TYPE_1"/>
    <property type="match status" value="1"/>
</dbReference>
<dbReference type="Proteomes" id="UP001212152">
    <property type="component" value="Unassembled WGS sequence"/>
</dbReference>
<dbReference type="PANTHER" id="PTHR43418:SF7">
    <property type="entry name" value="CARBAMOYL-PHOSPHATE SYNTHASE SMALL CHAIN"/>
    <property type="match status" value="1"/>
</dbReference>
<keyword evidence="6" id="KW-0067">ATP-binding</keyword>
<evidence type="ECO:0000256" key="4">
    <source>
        <dbReference type="ARBA" id="ARBA00022598"/>
    </source>
</evidence>
<dbReference type="GO" id="GO:0004088">
    <property type="term" value="F:carbamoyl-phosphate synthase (glutamine-hydrolyzing) activity"/>
    <property type="evidence" value="ECO:0007669"/>
    <property type="project" value="UniProtKB-EC"/>
</dbReference>
<gene>
    <name evidence="14" type="ORF">HDU87_000732</name>
</gene>
<evidence type="ECO:0000256" key="9">
    <source>
        <dbReference type="ARBA" id="ARBA00044168"/>
    </source>
</evidence>
<dbReference type="GO" id="GO:0006541">
    <property type="term" value="P:glutamine metabolic process"/>
    <property type="evidence" value="ECO:0007669"/>
    <property type="project" value="InterPro"/>
</dbReference>
<dbReference type="SUPFAM" id="SSF52021">
    <property type="entry name" value="Carbamoyl phosphate synthetase, small subunit N-terminal domain"/>
    <property type="match status" value="1"/>
</dbReference>
<evidence type="ECO:0000256" key="1">
    <source>
        <dbReference type="ARBA" id="ARBA00005077"/>
    </source>
</evidence>
<keyword evidence="7" id="KW-0315">Glutamine amidotransferase</keyword>
<evidence type="ECO:0000256" key="10">
    <source>
        <dbReference type="ARBA" id="ARBA00044340"/>
    </source>
</evidence>
<evidence type="ECO:0000313" key="14">
    <source>
        <dbReference type="EMBL" id="KAJ3181714.1"/>
    </source>
</evidence>
<dbReference type="SMART" id="SM01097">
    <property type="entry name" value="CPSase_sm_chain"/>
    <property type="match status" value="1"/>
</dbReference>
<sequence>MYQHCAEVIANDYISDQLPLPNYLALFIFHLRFCNMLTLHAALRSGLARRPAAGIAAVAVARTAALRSFASISNEKAGILNRPVSAKTAEPPSLSAMLRLQTGETFKATSFGAPITGTPMAGEIVFTTALVGYPESMTDPSYRGQILVFTQPLVGNYGVPAPTKDEFGLLKHFEADGIQVQGIIVNDYAAKYSHWNAIESLGQWCARYGVPALTGIDTRAVVTLLRERGSTLAEIRVGDEMVNAKQHPLQDPNSRNLVAEASTKTKRVYNQGGEVKIALVDCGAKQNIIRCLAKRGAEVVVVPWNHNLAQDPTKYDGIFLSNGPGNPEAAMQTARNLRAYMELPSAATTPIFGICMGSQLLGLAAGYPSYKLKYGNRGHNQPAVNLVTGKCVITSQNHGYALDDSVKVPGWMPFFRNANDGSNEGIRHISRPWSSVQFHPEAMGGPLDTDYLFEDFMLDVREFKSKKERAVHGVGSVAPALGKKEATAIGLRPST</sequence>
<evidence type="ECO:0000256" key="6">
    <source>
        <dbReference type="ARBA" id="ARBA00022840"/>
    </source>
</evidence>
<keyword evidence="4" id="KW-0436">Ligase</keyword>
<evidence type="ECO:0000256" key="2">
    <source>
        <dbReference type="ARBA" id="ARBA00007800"/>
    </source>
</evidence>
<comment type="pathway">
    <text evidence="1">Amino-acid biosynthesis; L-arginine biosynthesis; carbamoyl phosphate from bicarbonate: step 1/1.</text>
</comment>
<accession>A0AAD5XP75</accession>
<dbReference type="Pfam" id="PF00117">
    <property type="entry name" value="GATase"/>
    <property type="match status" value="1"/>
</dbReference>
<dbReference type="PRINTS" id="PR00099">
    <property type="entry name" value="CPSGATASE"/>
</dbReference>
<dbReference type="InterPro" id="IPR006274">
    <property type="entry name" value="CarbamoylP_synth_ssu"/>
</dbReference>
<evidence type="ECO:0000256" key="12">
    <source>
        <dbReference type="ARBA" id="ARBA00049285"/>
    </source>
</evidence>
<dbReference type="InterPro" id="IPR050472">
    <property type="entry name" value="Anth_synth/Amidotransfase"/>
</dbReference>
<keyword evidence="5" id="KW-0547">Nucleotide-binding</keyword>
<dbReference type="GO" id="GO:0006207">
    <property type="term" value="P:'de novo' pyrimidine nucleobase biosynthetic process"/>
    <property type="evidence" value="ECO:0007669"/>
    <property type="project" value="InterPro"/>
</dbReference>
<dbReference type="InterPro" id="IPR002474">
    <property type="entry name" value="CarbamoylP_synth_ssu_N"/>
</dbReference>
<dbReference type="CDD" id="cd01744">
    <property type="entry name" value="GATase1_CPSase"/>
    <property type="match status" value="1"/>
</dbReference>
<evidence type="ECO:0000256" key="5">
    <source>
        <dbReference type="ARBA" id="ARBA00022741"/>
    </source>
</evidence>
<dbReference type="NCBIfam" id="TIGR01368">
    <property type="entry name" value="CPSaseIIsmall"/>
    <property type="match status" value="1"/>
</dbReference>
<evidence type="ECO:0000256" key="11">
    <source>
        <dbReference type="ARBA" id="ARBA00048816"/>
    </source>
</evidence>
<evidence type="ECO:0000313" key="15">
    <source>
        <dbReference type="Proteomes" id="UP001212152"/>
    </source>
</evidence>
<comment type="similarity">
    <text evidence="2">Belongs to the CarA family.</text>
</comment>
<dbReference type="InterPro" id="IPR029062">
    <property type="entry name" value="Class_I_gatase-like"/>
</dbReference>
<dbReference type="InterPro" id="IPR017926">
    <property type="entry name" value="GATASE"/>
</dbReference>
<dbReference type="GO" id="GO:0005524">
    <property type="term" value="F:ATP binding"/>
    <property type="evidence" value="ECO:0007669"/>
    <property type="project" value="UniProtKB-KW"/>
</dbReference>
<name>A0AAD5XP75_9FUNG</name>
<dbReference type="Gene3D" id="3.40.50.880">
    <property type="match status" value="1"/>
</dbReference>
<dbReference type="EC" id="6.3.5.5" evidence="3"/>
<dbReference type="Gene3D" id="3.50.30.20">
    <property type="entry name" value="Carbamoyl-phosphate synthase small subunit, N-terminal domain"/>
    <property type="match status" value="1"/>
</dbReference>
<comment type="caution">
    <text evidence="14">The sequence shown here is derived from an EMBL/GenBank/DDBJ whole genome shotgun (WGS) entry which is preliminary data.</text>
</comment>
<evidence type="ECO:0000256" key="8">
    <source>
        <dbReference type="ARBA" id="ARBA00044031"/>
    </source>
</evidence>
<dbReference type="SUPFAM" id="SSF52317">
    <property type="entry name" value="Class I glutamine amidotransferase-like"/>
    <property type="match status" value="1"/>
</dbReference>
<dbReference type="InterPro" id="IPR036480">
    <property type="entry name" value="CarbP_synth_ssu_N_sf"/>
</dbReference>
<keyword evidence="15" id="KW-1185">Reference proteome</keyword>
<dbReference type="AlphaFoldDB" id="A0AAD5XP75"/>
<dbReference type="NCBIfam" id="NF009475">
    <property type="entry name" value="PRK12838.1"/>
    <property type="match status" value="1"/>
</dbReference>
<dbReference type="PRINTS" id="PR00096">
    <property type="entry name" value="GATASE"/>
</dbReference>
<proteinExistence type="inferred from homology"/>
<evidence type="ECO:0000259" key="13">
    <source>
        <dbReference type="SMART" id="SM01097"/>
    </source>
</evidence>
<comment type="catalytic activity">
    <reaction evidence="12">
        <text>L-glutamine + H2O = L-glutamate + NH4(+)</text>
        <dbReference type="Rhea" id="RHEA:15889"/>
        <dbReference type="ChEBI" id="CHEBI:15377"/>
        <dbReference type="ChEBI" id="CHEBI:28938"/>
        <dbReference type="ChEBI" id="CHEBI:29985"/>
        <dbReference type="ChEBI" id="CHEBI:58359"/>
    </reaction>
</comment>